<evidence type="ECO:0000256" key="2">
    <source>
        <dbReference type="ARBA" id="ARBA00023125"/>
    </source>
</evidence>
<evidence type="ECO:0000313" key="4">
    <source>
        <dbReference type="EMBL" id="SVD39846.1"/>
    </source>
</evidence>
<dbReference type="PANTHER" id="PTHR38465:SF1">
    <property type="entry name" value="HTH-TYPE TRANSCRIPTIONAL REGULATOR MJ1563-RELATED"/>
    <property type="match status" value="1"/>
</dbReference>
<organism evidence="4">
    <name type="scientific">marine metagenome</name>
    <dbReference type="NCBI Taxonomy" id="408172"/>
    <lineage>
        <taxon>unclassified sequences</taxon>
        <taxon>metagenomes</taxon>
        <taxon>ecological metagenomes</taxon>
    </lineage>
</organism>
<dbReference type="GO" id="GO:0003677">
    <property type="term" value="F:DNA binding"/>
    <property type="evidence" value="ECO:0007669"/>
    <property type="project" value="UniProtKB-KW"/>
</dbReference>
<evidence type="ECO:0000256" key="1">
    <source>
        <dbReference type="ARBA" id="ARBA00023015"/>
    </source>
</evidence>
<dbReference type="PIRSF" id="PIRSF006707">
    <property type="entry name" value="MJ1563"/>
    <property type="match status" value="1"/>
</dbReference>
<sequence length="172" mass="19530">MPVKAHTKNKVSLNANDSLELEGIDFFVRLMGMMGMPRSVGEIYGLLYFSDKPLPMDAVASRLEISIGSASQGLKTLRSLKAVRSTYIPGDRRDHYVAESEFRRLFSTFIRDEITPHLDSAKERIARMEKILSSGEIEDFDEEFYEIRIEKLKRLTKASSRLLPAMAGLLKL</sequence>
<protein>
    <recommendedName>
        <fullName evidence="5">HTH-type transcriptional regulator</fullName>
    </recommendedName>
</protein>
<keyword evidence="2" id="KW-0238">DNA-binding</keyword>
<keyword evidence="3" id="KW-0804">Transcription</keyword>
<gene>
    <name evidence="4" type="ORF">METZ01_LOCUS392700</name>
</gene>
<keyword evidence="1" id="KW-0805">Transcription regulation</keyword>
<evidence type="ECO:0008006" key="5">
    <source>
        <dbReference type="Google" id="ProtNLM"/>
    </source>
</evidence>
<name>A0A382UZY4_9ZZZZ</name>
<dbReference type="InterPro" id="IPR036388">
    <property type="entry name" value="WH-like_DNA-bd_sf"/>
</dbReference>
<proteinExistence type="predicted"/>
<reference evidence="4" key="1">
    <citation type="submission" date="2018-05" db="EMBL/GenBank/DDBJ databases">
        <authorList>
            <person name="Lanie J.A."/>
            <person name="Ng W.-L."/>
            <person name="Kazmierczak K.M."/>
            <person name="Andrzejewski T.M."/>
            <person name="Davidsen T.M."/>
            <person name="Wayne K.J."/>
            <person name="Tettelin H."/>
            <person name="Glass J.I."/>
            <person name="Rusch D."/>
            <person name="Podicherti R."/>
            <person name="Tsui H.-C.T."/>
            <person name="Winkler M.E."/>
        </authorList>
    </citation>
    <scope>NUCLEOTIDE SEQUENCE</scope>
</reference>
<evidence type="ECO:0000256" key="3">
    <source>
        <dbReference type="ARBA" id="ARBA00023163"/>
    </source>
</evidence>
<dbReference type="EMBL" id="UINC01148137">
    <property type="protein sequence ID" value="SVD39846.1"/>
    <property type="molecule type" value="Genomic_DNA"/>
</dbReference>
<dbReference type="InterPro" id="IPR052362">
    <property type="entry name" value="HTH-GbsR_regulator"/>
</dbReference>
<dbReference type="Gene3D" id="1.10.10.10">
    <property type="entry name" value="Winged helix-like DNA-binding domain superfamily/Winged helix DNA-binding domain"/>
    <property type="match status" value="1"/>
</dbReference>
<dbReference type="SUPFAM" id="SSF46785">
    <property type="entry name" value="Winged helix' DNA-binding domain"/>
    <property type="match status" value="1"/>
</dbReference>
<dbReference type="InterPro" id="IPR036390">
    <property type="entry name" value="WH_DNA-bd_sf"/>
</dbReference>
<dbReference type="AlphaFoldDB" id="A0A382UZY4"/>
<dbReference type="PANTHER" id="PTHR38465">
    <property type="entry name" value="HTH-TYPE TRANSCRIPTIONAL REGULATOR MJ1563-RELATED"/>
    <property type="match status" value="1"/>
</dbReference>
<accession>A0A382UZY4</accession>
<dbReference type="InterPro" id="IPR026282">
    <property type="entry name" value="MJ1563"/>
</dbReference>